<keyword evidence="1" id="KW-0732">Signal</keyword>
<feature type="chain" id="PRO_5047369877" description="Lipoprotein" evidence="1">
    <location>
        <begin position="31"/>
        <end position="204"/>
    </location>
</feature>
<evidence type="ECO:0008006" key="4">
    <source>
        <dbReference type="Google" id="ProtNLM"/>
    </source>
</evidence>
<keyword evidence="3" id="KW-1185">Reference proteome</keyword>
<name>A0ABS7FK73_9NEIS</name>
<protein>
    <recommendedName>
        <fullName evidence="4">Lipoprotein</fullName>
    </recommendedName>
</protein>
<feature type="signal peptide" evidence="1">
    <location>
        <begin position="1"/>
        <end position="30"/>
    </location>
</feature>
<dbReference type="RefSeq" id="WP_052257949.1">
    <property type="nucleotide sequence ID" value="NZ_CP142381.1"/>
</dbReference>
<dbReference type="GeneID" id="89685643"/>
<evidence type="ECO:0000313" key="3">
    <source>
        <dbReference type="Proteomes" id="UP000711178"/>
    </source>
</evidence>
<gene>
    <name evidence="2" type="ORF">KIF53_21035</name>
</gene>
<reference evidence="2 3" key="1">
    <citation type="submission" date="2021-05" db="EMBL/GenBank/DDBJ databases">
        <title>Draft Whole Genome Sequencing Of Biosensor Chromobacterium violaceum Strain CV026 Reveals A Regulatory RNA In Chromobacterium violaceum Phenotype Regulatory Network.</title>
        <authorList>
            <person name="Hong K.W."/>
            <person name="Chan K.G."/>
            <person name="Chang C.-Y."/>
        </authorList>
    </citation>
    <scope>NUCLEOTIDE SEQUENCE [LARGE SCALE GENOMIC DNA]</scope>
    <source>
        <strain evidence="2 3">ATCC 31532</strain>
    </source>
</reference>
<dbReference type="Proteomes" id="UP000711178">
    <property type="component" value="Unassembled WGS sequence"/>
</dbReference>
<organism evidence="2 3">
    <name type="scientific">Chromobacterium subtsugae</name>
    <dbReference type="NCBI Taxonomy" id="251747"/>
    <lineage>
        <taxon>Bacteria</taxon>
        <taxon>Pseudomonadati</taxon>
        <taxon>Pseudomonadota</taxon>
        <taxon>Betaproteobacteria</taxon>
        <taxon>Neisseriales</taxon>
        <taxon>Chromobacteriaceae</taxon>
        <taxon>Chromobacterium</taxon>
    </lineage>
</organism>
<evidence type="ECO:0000313" key="2">
    <source>
        <dbReference type="EMBL" id="MBW8290131.1"/>
    </source>
</evidence>
<proteinExistence type="predicted"/>
<evidence type="ECO:0000256" key="1">
    <source>
        <dbReference type="SAM" id="SignalP"/>
    </source>
</evidence>
<dbReference type="EMBL" id="JAHDTB010000034">
    <property type="protein sequence ID" value="MBW8290131.1"/>
    <property type="molecule type" value="Genomic_DNA"/>
</dbReference>
<sequence>MAHPSPIPAIRAPRRSRAALPALLVIAALAACSTPNPNERVTGDGGSRLLKLSSKQVTVDLTPAEQQTLAQIQDKTYQRVQPPSAVNASSSALQAMGFKPVKADQETMLVEGELNRVIGVRWREAIRAIFKAKGIPLQAKPDHESVSALVTVRPDQDGETLVRARFKVTIWDTNGDSKTSTVTDPKMYDHFFSLVQDSLSGKTS</sequence>
<comment type="caution">
    <text evidence="2">The sequence shown here is derived from an EMBL/GenBank/DDBJ whole genome shotgun (WGS) entry which is preliminary data.</text>
</comment>
<accession>A0ABS7FK73</accession>